<protein>
    <recommendedName>
        <fullName evidence="2">DUF6589 domain-containing protein</fullName>
    </recommendedName>
</protein>
<dbReference type="GeneID" id="9591819"/>
<gene>
    <name evidence="3" type="ORF">SCHCODRAFT_237404</name>
</gene>
<evidence type="ECO:0000259" key="2">
    <source>
        <dbReference type="Pfam" id="PF20231"/>
    </source>
</evidence>
<dbReference type="VEuPathDB" id="FungiDB:SCHCODRAFT_01174966"/>
<feature type="region of interest" description="Disordered" evidence="1">
    <location>
        <begin position="994"/>
        <end position="1035"/>
    </location>
</feature>
<dbReference type="HOGENOM" id="CLU_006728_0_0_1"/>
<keyword evidence="4" id="KW-1185">Reference proteome</keyword>
<feature type="compositionally biased region" description="Acidic residues" evidence="1">
    <location>
        <begin position="1079"/>
        <end position="1091"/>
    </location>
</feature>
<feature type="compositionally biased region" description="Acidic residues" evidence="1">
    <location>
        <begin position="1015"/>
        <end position="1032"/>
    </location>
</feature>
<dbReference type="Pfam" id="PF20231">
    <property type="entry name" value="DUF6589"/>
    <property type="match status" value="1"/>
</dbReference>
<dbReference type="AlphaFoldDB" id="D8QFL2"/>
<feature type="region of interest" description="Disordered" evidence="1">
    <location>
        <begin position="1070"/>
        <end position="1112"/>
    </location>
</feature>
<feature type="region of interest" description="Disordered" evidence="1">
    <location>
        <begin position="18"/>
        <end position="51"/>
    </location>
</feature>
<dbReference type="KEGG" id="scm:SCHCO_01174966"/>
<evidence type="ECO:0000256" key="1">
    <source>
        <dbReference type="SAM" id="MobiDB-lite"/>
    </source>
</evidence>
<feature type="region of interest" description="Disordered" evidence="1">
    <location>
        <begin position="85"/>
        <end position="110"/>
    </location>
</feature>
<evidence type="ECO:0000313" key="3">
    <source>
        <dbReference type="EMBL" id="EFI93435.1"/>
    </source>
</evidence>
<accession>D8QFL2</accession>
<name>D8QFL2_SCHCM</name>
<dbReference type="OrthoDB" id="3256296at2759"/>
<proteinExistence type="predicted"/>
<feature type="domain" description="DUF6589" evidence="2">
    <location>
        <begin position="452"/>
        <end position="929"/>
    </location>
</feature>
<dbReference type="RefSeq" id="XP_003028338.1">
    <property type="nucleotide sequence ID" value="XM_003028292.1"/>
</dbReference>
<evidence type="ECO:0000313" key="4">
    <source>
        <dbReference type="Proteomes" id="UP000007431"/>
    </source>
</evidence>
<dbReference type="EMBL" id="GL377311">
    <property type="protein sequence ID" value="EFI93435.1"/>
    <property type="molecule type" value="Genomic_DNA"/>
</dbReference>
<feature type="region of interest" description="Disordered" evidence="1">
    <location>
        <begin position="750"/>
        <end position="777"/>
    </location>
</feature>
<dbReference type="InParanoid" id="D8QFL2"/>
<dbReference type="OMA" id="RIFETHW"/>
<reference evidence="3 4" key="1">
    <citation type="journal article" date="2010" name="Nat. Biotechnol.">
        <title>Genome sequence of the model mushroom Schizophyllum commune.</title>
        <authorList>
            <person name="Ohm R.A."/>
            <person name="de Jong J.F."/>
            <person name="Lugones L.G."/>
            <person name="Aerts A."/>
            <person name="Kothe E."/>
            <person name="Stajich J.E."/>
            <person name="de Vries R.P."/>
            <person name="Record E."/>
            <person name="Levasseur A."/>
            <person name="Baker S.E."/>
            <person name="Bartholomew K.A."/>
            <person name="Coutinho P.M."/>
            <person name="Erdmann S."/>
            <person name="Fowler T.J."/>
            <person name="Gathman A.C."/>
            <person name="Lombard V."/>
            <person name="Henrissat B."/>
            <person name="Knabe N."/>
            <person name="Kuees U."/>
            <person name="Lilly W.W."/>
            <person name="Lindquist E."/>
            <person name="Lucas S."/>
            <person name="Magnuson J.K."/>
            <person name="Piumi F."/>
            <person name="Raudaskoski M."/>
            <person name="Salamov A."/>
            <person name="Schmutz J."/>
            <person name="Schwarze F.W.M.R."/>
            <person name="vanKuyk P.A."/>
            <person name="Horton J.S."/>
            <person name="Grigoriev I.V."/>
            <person name="Woesten H.A.B."/>
        </authorList>
    </citation>
    <scope>NUCLEOTIDE SEQUENCE [LARGE SCALE GENOMIC DNA]</scope>
    <source>
        <strain evidence="4">H4-8 / FGSC 9210</strain>
    </source>
</reference>
<dbReference type="InterPro" id="IPR046496">
    <property type="entry name" value="DUF6589"/>
</dbReference>
<dbReference type="Proteomes" id="UP000007431">
    <property type="component" value="Unassembled WGS sequence"/>
</dbReference>
<organism evidence="4">
    <name type="scientific">Schizophyllum commune (strain H4-8 / FGSC 9210)</name>
    <name type="common">Split gill fungus</name>
    <dbReference type="NCBI Taxonomy" id="578458"/>
    <lineage>
        <taxon>Eukaryota</taxon>
        <taxon>Fungi</taxon>
        <taxon>Dikarya</taxon>
        <taxon>Basidiomycota</taxon>
        <taxon>Agaricomycotina</taxon>
        <taxon>Agaricomycetes</taxon>
        <taxon>Agaricomycetidae</taxon>
        <taxon>Agaricales</taxon>
        <taxon>Schizophyllaceae</taxon>
        <taxon>Schizophyllum</taxon>
    </lineage>
</organism>
<sequence length="1112" mass="125531">MRAGASEVPLAFVHDTWDDIPSNRASQSLGRRSRENADPAAPANSPESPVKRRRLDTVQMHIPASPHQPGPPTTQTFAYNALARSPQTPSRRLARPYIASPPSKPAKSRKVPILARSLRARLEAMARRDPVAKVLLEAGSRGSAPRQDVVVDLEEEVSAKPPVRRVYRARQQKLDLFFWFLEHVLGWTYGELLYYSGRGTGKGMASDTQYHKVSRFFSGQLDIEYCPSRILEMWFSHAYGAGCSDPNHLYALEPKYTDMRDMRASLTSFAAQAVAQQLEREAEVAIRPENGLRVSTRKARSREGLVTVRKRRPVENVATNVISTMLFSRSDRANLLPIASGILHFGCLAAFDLYRYHSRIGNMPAYTTIMRAMRRLAEHSTAEALAYGSNPSTLNILRGDNVHNYHQHRDPGIGFENELKTGYYGALYEAEDYVPVSVFDIEEKRRYVDLGKRREVNVDMLVDLIDFRHLNTVLALQWVQVLVDYIPELSHLSAPLRTMHSELASKLPLPIRKTKIHPLGCCSKNEMFYPELRDAHLDMLDQIGQTRERHGTHLVVTGGDGYTYQRLLEMLDMLQFEGNVVDSLEIILPFLEGWHQEFTANNEIIETHYGEPLTADYSTLGHSAAKLGRRRPADLKKLDYAQGAQLMYLVLDARMLDCWRLSFKADDIFEYFRDKKRLGALPSLQALFEDAKKLTRAYMSLREHQNILRGDGIEELGIPMGDRWDGVIEDDSSKDFSFINQGKRAAHLGSKRTKGRKAMAQPGLPKKGGAAPEGDEREGDLALANSRTFMRAAALSRESMRAAAAGDPGRVYEVTKYQLFQFAGSSCTNYTDYLLEKIISFEYESSPEMKTALLQLSLVNPSGRANHFCHGDLLQEYFNRLLDSVAQHKGVDYSDRFLREIWSRNIYYVAQLKMESMQSLGLEKRSEKHTHPSTNPEIRTLLALYRAHELHCFRAGRVLDGAEDRERFNRGLDNLQRRKLAKFVSRTSRKRGWARRLAKENSPQDVDGDAGGAGEEQEEEAHLDDGASESAEDVAQPVRPGVAFIALSNDRLVIRPVDFDEEAIELLEELENSRRLVSEDDEGPGDEDLPPSDDTLPSFDDPMLGGTDDETA</sequence>
<dbReference type="eggNOG" id="ENOG502SJ72">
    <property type="taxonomic scope" value="Eukaryota"/>
</dbReference>